<organism evidence="2 3">
    <name type="scientific">Lasiosphaeria ovina</name>
    <dbReference type="NCBI Taxonomy" id="92902"/>
    <lineage>
        <taxon>Eukaryota</taxon>
        <taxon>Fungi</taxon>
        <taxon>Dikarya</taxon>
        <taxon>Ascomycota</taxon>
        <taxon>Pezizomycotina</taxon>
        <taxon>Sordariomycetes</taxon>
        <taxon>Sordariomycetidae</taxon>
        <taxon>Sordariales</taxon>
        <taxon>Lasiosphaeriaceae</taxon>
        <taxon>Lasiosphaeria</taxon>
    </lineage>
</organism>
<gene>
    <name evidence="2" type="ORF">B0T24DRAFT_385991</name>
</gene>
<evidence type="ECO:0000313" key="2">
    <source>
        <dbReference type="EMBL" id="KAK3367226.1"/>
    </source>
</evidence>
<protein>
    <submittedName>
        <fullName evidence="2">Uncharacterized protein</fullName>
    </submittedName>
</protein>
<evidence type="ECO:0000256" key="1">
    <source>
        <dbReference type="SAM" id="MobiDB-lite"/>
    </source>
</evidence>
<sequence length="661" mass="73189">MEPISISVALISAIQVASAAVRLLSALRNVKDSRYEEIYWTAVAQREITFNWAKRMELGGGSVLVEQQPRVAELVSRLMESYDQVGASVKKLYHPEDGRVTPRLLAYRLKFETGGFDSLRHRLNAIAAMNEALNQIAPPPPLGSSATPTKISTGRSQVAVHTADDGRSIWATLQRDLSDALTLESAAEELAKPPALKRQSTDDSIPDELKEKLRQNLKPVPISSLCGICREALSHLSLVVDLSKAVKPLYANFQRLTIGLFDDVTGLDIILQQDTERNSGLREFVLQVLVNMAIAEEYLLREYQKAQEPDLTDSFEQDRRRILSTLGKGQLIDLAAQRWEEVHEIDMEIEEDESDSDDGGEFFSDPDEDALFVTTYSWSGTAFDPKTRRRLQDLSMMVESMEGILPAIRSARQARRLQLEAAWTANTLPADIIVGPLSASPTDIHDFAQMSNSNGAETVPLQGLGMAVDNIKAGHETPPSLGTPPLGRAQHASSFPLSRQSTDSWDSQLDNGNPKPLPATVLMDIERYEALVERVVRLAKDLEDALRKDEDFARVKGIPNALVFSDQVRVQRLKMQKHRDYIQRMGPRAVVTAQQAVAVTDLNHDLKSACHKLVGSLKNFSDNTRPEDLLPVDMDQTIQDLLGTFSKTTSVLTPKVIAVAA</sequence>
<dbReference type="AlphaFoldDB" id="A0AAE0N1B2"/>
<evidence type="ECO:0000313" key="3">
    <source>
        <dbReference type="Proteomes" id="UP001287356"/>
    </source>
</evidence>
<dbReference type="Proteomes" id="UP001287356">
    <property type="component" value="Unassembled WGS sequence"/>
</dbReference>
<feature type="compositionally biased region" description="Polar residues" evidence="1">
    <location>
        <begin position="491"/>
        <end position="511"/>
    </location>
</feature>
<keyword evidence="3" id="KW-1185">Reference proteome</keyword>
<proteinExistence type="predicted"/>
<comment type="caution">
    <text evidence="2">The sequence shown here is derived from an EMBL/GenBank/DDBJ whole genome shotgun (WGS) entry which is preliminary data.</text>
</comment>
<accession>A0AAE0N1B2</accession>
<dbReference type="EMBL" id="JAULSN010000007">
    <property type="protein sequence ID" value="KAK3367226.1"/>
    <property type="molecule type" value="Genomic_DNA"/>
</dbReference>
<feature type="region of interest" description="Disordered" evidence="1">
    <location>
        <begin position="471"/>
        <end position="513"/>
    </location>
</feature>
<reference evidence="2" key="2">
    <citation type="submission" date="2023-06" db="EMBL/GenBank/DDBJ databases">
        <authorList>
            <consortium name="Lawrence Berkeley National Laboratory"/>
            <person name="Haridas S."/>
            <person name="Hensen N."/>
            <person name="Bonometti L."/>
            <person name="Westerberg I."/>
            <person name="Brannstrom I.O."/>
            <person name="Guillou S."/>
            <person name="Cros-Aarteil S."/>
            <person name="Calhoun S."/>
            <person name="Kuo A."/>
            <person name="Mondo S."/>
            <person name="Pangilinan J."/>
            <person name="Riley R."/>
            <person name="Labutti K."/>
            <person name="Andreopoulos B."/>
            <person name="Lipzen A."/>
            <person name="Chen C."/>
            <person name="Yanf M."/>
            <person name="Daum C."/>
            <person name="Ng V."/>
            <person name="Clum A."/>
            <person name="Steindorff A."/>
            <person name="Ohm R."/>
            <person name="Martin F."/>
            <person name="Silar P."/>
            <person name="Natvig D."/>
            <person name="Lalanne C."/>
            <person name="Gautier V."/>
            <person name="Ament-Velasquez S.L."/>
            <person name="Kruys A."/>
            <person name="Hutchinson M.I."/>
            <person name="Powell A.J."/>
            <person name="Barry K."/>
            <person name="Miller A.N."/>
            <person name="Grigoriev I.V."/>
            <person name="Debuchy R."/>
            <person name="Gladieux P."/>
            <person name="Thoren M.H."/>
            <person name="Johannesson H."/>
        </authorList>
    </citation>
    <scope>NUCLEOTIDE SEQUENCE</scope>
    <source>
        <strain evidence="2">CBS 958.72</strain>
    </source>
</reference>
<name>A0AAE0N1B2_9PEZI</name>
<reference evidence="2" key="1">
    <citation type="journal article" date="2023" name="Mol. Phylogenet. Evol.">
        <title>Genome-scale phylogeny and comparative genomics of the fungal order Sordariales.</title>
        <authorList>
            <person name="Hensen N."/>
            <person name="Bonometti L."/>
            <person name="Westerberg I."/>
            <person name="Brannstrom I.O."/>
            <person name="Guillou S."/>
            <person name="Cros-Aarteil S."/>
            <person name="Calhoun S."/>
            <person name="Haridas S."/>
            <person name="Kuo A."/>
            <person name="Mondo S."/>
            <person name="Pangilinan J."/>
            <person name="Riley R."/>
            <person name="LaButti K."/>
            <person name="Andreopoulos B."/>
            <person name="Lipzen A."/>
            <person name="Chen C."/>
            <person name="Yan M."/>
            <person name="Daum C."/>
            <person name="Ng V."/>
            <person name="Clum A."/>
            <person name="Steindorff A."/>
            <person name="Ohm R.A."/>
            <person name="Martin F."/>
            <person name="Silar P."/>
            <person name="Natvig D.O."/>
            <person name="Lalanne C."/>
            <person name="Gautier V."/>
            <person name="Ament-Velasquez S.L."/>
            <person name="Kruys A."/>
            <person name="Hutchinson M.I."/>
            <person name="Powell A.J."/>
            <person name="Barry K."/>
            <person name="Miller A.N."/>
            <person name="Grigoriev I.V."/>
            <person name="Debuchy R."/>
            <person name="Gladieux P."/>
            <person name="Hiltunen Thoren M."/>
            <person name="Johannesson H."/>
        </authorList>
    </citation>
    <scope>NUCLEOTIDE SEQUENCE</scope>
    <source>
        <strain evidence="2">CBS 958.72</strain>
    </source>
</reference>